<organism evidence="2">
    <name type="scientific">marine sediment metagenome</name>
    <dbReference type="NCBI Taxonomy" id="412755"/>
    <lineage>
        <taxon>unclassified sequences</taxon>
        <taxon>metagenomes</taxon>
        <taxon>ecological metagenomes</taxon>
    </lineage>
</organism>
<sequence>KIICIEYVMMKHVKKVHEAYPSATIWHNDTKKIEGTTNVEDAGLSGGSPENNDGAGLNWLLYTAPARALMRVKNVASELGAEATISACVCSAYVYTLTTPGDAAVYRIFKPWEEGTQTAADCESPGCSFNDWACDDNEWTTAGCNSADDEGSDNSGDGTGADRKATAEDTETIDADDSWYGWSISSALAQAWYDETANENGVALAGVGTVYAACYSTEHDGDQPFWVFTYTTGEPEAAGAIIFINQ</sequence>
<comment type="caution">
    <text evidence="2">The sequence shown here is derived from an EMBL/GenBank/DDBJ whole genome shotgun (WGS) entry which is preliminary data.</text>
</comment>
<dbReference type="EMBL" id="BARS01024267">
    <property type="protein sequence ID" value="GAG05853.1"/>
    <property type="molecule type" value="Genomic_DNA"/>
</dbReference>
<feature type="non-terminal residue" evidence="2">
    <location>
        <position position="1"/>
    </location>
</feature>
<accession>X0UZY5</accession>
<reference evidence="2" key="1">
    <citation type="journal article" date="2014" name="Front. Microbiol.">
        <title>High frequency of phylogenetically diverse reductive dehalogenase-homologous genes in deep subseafloor sedimentary metagenomes.</title>
        <authorList>
            <person name="Kawai M."/>
            <person name="Futagami T."/>
            <person name="Toyoda A."/>
            <person name="Takaki Y."/>
            <person name="Nishi S."/>
            <person name="Hori S."/>
            <person name="Arai W."/>
            <person name="Tsubouchi T."/>
            <person name="Morono Y."/>
            <person name="Uchiyama I."/>
            <person name="Ito T."/>
            <person name="Fujiyama A."/>
            <person name="Inagaki F."/>
            <person name="Takami H."/>
        </authorList>
    </citation>
    <scope>NUCLEOTIDE SEQUENCE</scope>
    <source>
        <strain evidence="2">Expedition CK06-06</strain>
    </source>
</reference>
<name>X0UZY5_9ZZZZ</name>
<proteinExistence type="predicted"/>
<feature type="region of interest" description="Disordered" evidence="1">
    <location>
        <begin position="145"/>
        <end position="172"/>
    </location>
</feature>
<gene>
    <name evidence="2" type="ORF">S01H1_38534</name>
</gene>
<evidence type="ECO:0000313" key="2">
    <source>
        <dbReference type="EMBL" id="GAG05853.1"/>
    </source>
</evidence>
<evidence type="ECO:0000256" key="1">
    <source>
        <dbReference type="SAM" id="MobiDB-lite"/>
    </source>
</evidence>
<protein>
    <submittedName>
        <fullName evidence="2">Uncharacterized protein</fullName>
    </submittedName>
</protein>
<dbReference type="AlphaFoldDB" id="X0UZY5"/>